<dbReference type="OMA" id="SEWLCIN"/>
<protein>
    <submittedName>
        <fullName evidence="5">Peptidoglycan-binding lysin domain-containing protein</fullName>
    </submittedName>
</protein>
<dbReference type="PANTHER" id="PTHR34997:SF1">
    <property type="entry name" value="PEPTIDOGLYCAN-BINDING LYSIN DOMAIN"/>
    <property type="match status" value="1"/>
</dbReference>
<dbReference type="AlphaFoldDB" id="A0A103XU83"/>
<feature type="chain" id="PRO_5007119114" evidence="3">
    <location>
        <begin position="28"/>
        <end position="96"/>
    </location>
</feature>
<proteinExistence type="predicted"/>
<name>A0A103XU83_CYNCS</name>
<evidence type="ECO:0000256" key="2">
    <source>
        <dbReference type="ARBA" id="ARBA00023026"/>
    </source>
</evidence>
<dbReference type="InterPro" id="IPR018392">
    <property type="entry name" value="LysM"/>
</dbReference>
<evidence type="ECO:0000256" key="1">
    <source>
        <dbReference type="ARBA" id="ARBA00022669"/>
    </source>
</evidence>
<comment type="caution">
    <text evidence="5">The sequence shown here is derived from an EMBL/GenBank/DDBJ whole genome shotgun (WGS) entry which is preliminary data.</text>
</comment>
<dbReference type="InterPro" id="IPR052210">
    <property type="entry name" value="LysM1-like"/>
</dbReference>
<dbReference type="InterPro" id="IPR036779">
    <property type="entry name" value="LysM_dom_sf"/>
</dbReference>
<dbReference type="SUPFAM" id="SSF54106">
    <property type="entry name" value="LysM domain"/>
    <property type="match status" value="1"/>
</dbReference>
<keyword evidence="2" id="KW-0843">Virulence</keyword>
<dbReference type="Gene3D" id="3.10.350.10">
    <property type="entry name" value="LysM domain"/>
    <property type="match status" value="1"/>
</dbReference>
<dbReference type="EMBL" id="LEKV01003952">
    <property type="protein sequence ID" value="KVH96964.1"/>
    <property type="molecule type" value="Genomic_DNA"/>
</dbReference>
<dbReference type="Gramene" id="KVH96964">
    <property type="protein sequence ID" value="KVH96964"/>
    <property type="gene ID" value="Ccrd_000942"/>
</dbReference>
<dbReference type="PANTHER" id="PTHR34997">
    <property type="entry name" value="AM15"/>
    <property type="match status" value="1"/>
</dbReference>
<feature type="domain" description="LysM" evidence="4">
    <location>
        <begin position="46"/>
        <end position="90"/>
    </location>
</feature>
<feature type="signal peptide" evidence="3">
    <location>
        <begin position="1"/>
        <end position="27"/>
    </location>
</feature>
<evidence type="ECO:0000313" key="5">
    <source>
        <dbReference type="EMBL" id="KVH96964.1"/>
    </source>
</evidence>
<organism evidence="5 6">
    <name type="scientific">Cynara cardunculus var. scolymus</name>
    <name type="common">Globe artichoke</name>
    <name type="synonym">Cynara scolymus</name>
    <dbReference type="NCBI Taxonomy" id="59895"/>
    <lineage>
        <taxon>Eukaryota</taxon>
        <taxon>Viridiplantae</taxon>
        <taxon>Streptophyta</taxon>
        <taxon>Embryophyta</taxon>
        <taxon>Tracheophyta</taxon>
        <taxon>Spermatophyta</taxon>
        <taxon>Magnoliopsida</taxon>
        <taxon>eudicotyledons</taxon>
        <taxon>Gunneridae</taxon>
        <taxon>Pentapetalae</taxon>
        <taxon>asterids</taxon>
        <taxon>campanulids</taxon>
        <taxon>Asterales</taxon>
        <taxon>Asteraceae</taxon>
        <taxon>Carduoideae</taxon>
        <taxon>Cardueae</taxon>
        <taxon>Carduinae</taxon>
        <taxon>Cynara</taxon>
    </lineage>
</organism>
<evidence type="ECO:0000259" key="4">
    <source>
        <dbReference type="PROSITE" id="PS51782"/>
    </source>
</evidence>
<evidence type="ECO:0000256" key="3">
    <source>
        <dbReference type="SAM" id="SignalP"/>
    </source>
</evidence>
<accession>A0A103XU83</accession>
<dbReference type="GO" id="GO:0008061">
    <property type="term" value="F:chitin binding"/>
    <property type="evidence" value="ECO:0007669"/>
    <property type="project" value="UniProtKB-KW"/>
</dbReference>
<reference evidence="5 6" key="1">
    <citation type="journal article" date="2016" name="Sci. Rep.">
        <title>The genome sequence of the outbreeding globe artichoke constructed de novo incorporating a phase-aware low-pass sequencing strategy of F1 progeny.</title>
        <authorList>
            <person name="Scaglione D."/>
            <person name="Reyes-Chin-Wo S."/>
            <person name="Acquadro A."/>
            <person name="Froenicke L."/>
            <person name="Portis E."/>
            <person name="Beitel C."/>
            <person name="Tirone M."/>
            <person name="Mauro R."/>
            <person name="Lo Monaco A."/>
            <person name="Mauromicale G."/>
            <person name="Faccioli P."/>
            <person name="Cattivelli L."/>
            <person name="Rieseberg L."/>
            <person name="Michelmore R."/>
            <person name="Lanteri S."/>
        </authorList>
    </citation>
    <scope>NUCLEOTIDE SEQUENCE [LARGE SCALE GENOMIC DNA]</scope>
    <source>
        <strain evidence="5">2C</strain>
    </source>
</reference>
<gene>
    <name evidence="5" type="ORF">Ccrd_000942</name>
</gene>
<keyword evidence="1" id="KW-0147">Chitin-binding</keyword>
<keyword evidence="6" id="KW-1185">Reference proteome</keyword>
<dbReference type="Pfam" id="PF01476">
    <property type="entry name" value="LysM"/>
    <property type="match status" value="1"/>
</dbReference>
<dbReference type="Proteomes" id="UP000243975">
    <property type="component" value="Unassembled WGS sequence"/>
</dbReference>
<dbReference type="STRING" id="59895.A0A103XU83"/>
<sequence>MAKNPSMFVKTGVMLYLFLMLIVLVESRSILGDGFQKANPVVACKKVIGVQVGDDCSTISQAHKLSMESFLVINPNIKCESTFVGQWVCVDGTATI</sequence>
<evidence type="ECO:0000313" key="6">
    <source>
        <dbReference type="Proteomes" id="UP000243975"/>
    </source>
</evidence>
<keyword evidence="3" id="KW-0732">Signal</keyword>
<dbReference type="PROSITE" id="PS51782">
    <property type="entry name" value="LYSM"/>
    <property type="match status" value="1"/>
</dbReference>